<keyword evidence="1" id="KW-0808">Transferase</keyword>
<dbReference type="AlphaFoldDB" id="A0A8B2NTY9"/>
<evidence type="ECO:0000256" key="1">
    <source>
        <dbReference type="ARBA" id="ARBA00022679"/>
    </source>
</evidence>
<organism evidence="3 4">
    <name type="scientific">Acuticoccus sediminis</name>
    <dbReference type="NCBI Taxonomy" id="2184697"/>
    <lineage>
        <taxon>Bacteria</taxon>
        <taxon>Pseudomonadati</taxon>
        <taxon>Pseudomonadota</taxon>
        <taxon>Alphaproteobacteria</taxon>
        <taxon>Hyphomicrobiales</taxon>
        <taxon>Amorphaceae</taxon>
        <taxon>Acuticoccus</taxon>
    </lineage>
</organism>
<evidence type="ECO:0000313" key="3">
    <source>
        <dbReference type="EMBL" id="RAI01748.1"/>
    </source>
</evidence>
<reference evidence="3 4" key="1">
    <citation type="submission" date="2018-05" db="EMBL/GenBank/DDBJ databases">
        <title>Acuticoccus sediminis sp. nov., isolated from deep-sea sediment of Indian Ocean.</title>
        <authorList>
            <person name="Liu X."/>
            <person name="Lai Q."/>
            <person name="Du Y."/>
            <person name="Sun F."/>
            <person name="Zhang X."/>
            <person name="Wang S."/>
            <person name="Shao Z."/>
        </authorList>
    </citation>
    <scope>NUCLEOTIDE SEQUENCE [LARGE SCALE GENOMIC DNA]</scope>
    <source>
        <strain evidence="3 4">PTG4-2</strain>
    </source>
</reference>
<dbReference type="PANTHER" id="PTHR48207">
    <property type="entry name" value="SUCCINATE--HYDROXYMETHYLGLUTARATE COA-TRANSFERASE"/>
    <property type="match status" value="1"/>
</dbReference>
<dbReference type="OrthoDB" id="9806585at2"/>
<evidence type="ECO:0000313" key="4">
    <source>
        <dbReference type="Proteomes" id="UP000249590"/>
    </source>
</evidence>
<dbReference type="InterPro" id="IPR023606">
    <property type="entry name" value="CoA-Trfase_III_dom_1_sf"/>
</dbReference>
<feature type="region of interest" description="Disordered" evidence="2">
    <location>
        <begin position="351"/>
        <end position="374"/>
    </location>
</feature>
<dbReference type="Gene3D" id="3.30.1540.10">
    <property type="entry name" value="formyl-coa transferase, domain 3"/>
    <property type="match status" value="1"/>
</dbReference>
<name>A0A8B2NTY9_9HYPH</name>
<sequence length="374" mass="39699">MDANKPLDGVTVIELGHSVAAPYAGMILADLGARVIKVENPGKGDYARGWGPPFWGDTASAFACLNRGKEGITINLSDRDDAAHLRRLMTEEADAVIQNLRPGILEKFGFNADEIRAERPSLIWCDLGAFGAVGPLASKPGYDPLAQATSGIMSVTGEGDRPPVRVGVSLVDMGSGMWSVIGMLAALFARERSGEGTRISTSLFETGLAWMTVPLAGYEANGEVRKPYGSGVAEICPYQAFETRDGWMMIAAGNDNLFAKLCRVLDLPLADDPDFATNAGRVTNRDRLLPMIAAKVAEWRFDALAAALDAVGLPNSPLLTVDAVSRHPQTEALGMSVEAGGLRLMGVPLTMGGERPRATTPAPALGEHDNRIKA</sequence>
<dbReference type="Proteomes" id="UP000249590">
    <property type="component" value="Unassembled WGS sequence"/>
</dbReference>
<dbReference type="SUPFAM" id="SSF89796">
    <property type="entry name" value="CoA-transferase family III (CaiB/BaiF)"/>
    <property type="match status" value="1"/>
</dbReference>
<gene>
    <name evidence="3" type="ORF">DLJ53_10090</name>
</gene>
<dbReference type="InterPro" id="IPR050483">
    <property type="entry name" value="CoA-transferase_III_domain"/>
</dbReference>
<dbReference type="InterPro" id="IPR044855">
    <property type="entry name" value="CoA-Trfase_III_dom3_sf"/>
</dbReference>
<dbReference type="GO" id="GO:0008410">
    <property type="term" value="F:CoA-transferase activity"/>
    <property type="evidence" value="ECO:0007669"/>
    <property type="project" value="TreeGrafter"/>
</dbReference>
<comment type="caution">
    <text evidence="3">The sequence shown here is derived from an EMBL/GenBank/DDBJ whole genome shotgun (WGS) entry which is preliminary data.</text>
</comment>
<dbReference type="Gene3D" id="3.40.50.10540">
    <property type="entry name" value="Crotonobetainyl-coa:carnitine coa-transferase, domain 1"/>
    <property type="match status" value="1"/>
</dbReference>
<dbReference type="Pfam" id="PF02515">
    <property type="entry name" value="CoA_transf_3"/>
    <property type="match status" value="1"/>
</dbReference>
<dbReference type="PANTHER" id="PTHR48207:SF3">
    <property type="entry name" value="SUCCINATE--HYDROXYMETHYLGLUTARATE COA-TRANSFERASE"/>
    <property type="match status" value="1"/>
</dbReference>
<protein>
    <submittedName>
        <fullName evidence="3">Carnitine dehydratase</fullName>
    </submittedName>
</protein>
<proteinExistence type="predicted"/>
<accession>A0A8B2NTY9</accession>
<dbReference type="EMBL" id="QHHQ01000002">
    <property type="protein sequence ID" value="RAI01748.1"/>
    <property type="molecule type" value="Genomic_DNA"/>
</dbReference>
<evidence type="ECO:0000256" key="2">
    <source>
        <dbReference type="SAM" id="MobiDB-lite"/>
    </source>
</evidence>
<dbReference type="InterPro" id="IPR003673">
    <property type="entry name" value="CoA-Trfase_fam_III"/>
</dbReference>
<dbReference type="RefSeq" id="WP_111344846.1">
    <property type="nucleotide sequence ID" value="NZ_JAIWKD010000002.1"/>
</dbReference>
<keyword evidence="4" id="KW-1185">Reference proteome</keyword>